<proteinExistence type="predicted"/>
<reference evidence="2 4" key="1">
    <citation type="journal article" date="2015" name="Biotechnol. Bioeng.">
        <title>Genome sequence and phenotypic characterization of Caulobacter segnis.</title>
        <authorList>
            <person name="Patel S."/>
            <person name="Fletcher B."/>
            <person name="Scott D.C."/>
            <person name="Ely B."/>
        </authorList>
    </citation>
    <scope>NUCLEOTIDE SEQUENCE [LARGE SCALE GENOMIC DNA]</scope>
    <source>
        <strain evidence="2 4">PS02</strain>
    </source>
</reference>
<reference evidence="3 5" key="2">
    <citation type="journal article" date="2016" name="Front. Microbiol.">
        <title>Industrial Acetogenic Biocatalysts: A Comparative Metabolic and Genomic Analysis.</title>
        <authorList>
            <person name="Bengelsdorf F."/>
            <person name="Poehlein A."/>
            <person name="Sonja S."/>
            <person name="Erz C."/>
            <person name="Hummel T."/>
            <person name="Hoffmeister S."/>
            <person name="Daniel R."/>
            <person name="Durre P."/>
        </authorList>
    </citation>
    <scope>NUCLEOTIDE SEQUENCE [LARGE SCALE GENOMIC DNA]</scope>
    <source>
        <strain evidence="3 5">PTA-10522</strain>
    </source>
</reference>
<protein>
    <submittedName>
        <fullName evidence="2">Bacterial Ig-like domain (Group 2)</fullName>
    </submittedName>
</protein>
<dbReference type="InterPro" id="IPR003343">
    <property type="entry name" value="Big_2"/>
</dbReference>
<evidence type="ECO:0000259" key="1">
    <source>
        <dbReference type="SMART" id="SM00635"/>
    </source>
</evidence>
<sequence>MINDYFSIAPTYLFMINQFGKTIEYKHGTTFLGIVQEIDDKLQSIDSKYLLTVEDLKQGTEISCDDVNYLVMTRNEKVNGVYYKYTIQKCPYDINFVAGGVLQRIPSIIQTKTIDIQTNQSIILPEGKIIITISRNNTTNKIAVNDRFIAMGSAWKISGLDKSCEGIIKVNADIDQIMTGDDIINEIPNNTQKPSYSFTVNPASVSIKKGQTQQLTVVVSENGTQIENPTLIYKSNNDNIVTISDTGMITGIGEGSCNIKISYIGDYNTASTSINIEVAPAEAEHNYVLSVSPESINIDNGKTQQITAIVSDKGTAISLPTFIYSSDNTSVATVSNTGLVSGISVGSANIIVNYIGLDNKTYSKTIPVTITAQLVKTIGITLNSTDTTLNPNKIKINHTQNYIISETDSNGNVINDTFTVTGSGCDPSYYSLTITDGNNFSINNLKGTGSQYLTVTATSKTNPSISGTIKINLAARW</sequence>
<accession>A0A162L8I3</accession>
<dbReference type="Pfam" id="PF02368">
    <property type="entry name" value="Big_2"/>
    <property type="match status" value="2"/>
</dbReference>
<dbReference type="Gene3D" id="2.60.40.1080">
    <property type="match status" value="2"/>
</dbReference>
<feature type="domain" description="BIG2" evidence="1">
    <location>
        <begin position="194"/>
        <end position="275"/>
    </location>
</feature>
<dbReference type="PATRIC" id="fig|1705578.3.peg.2359"/>
<name>A0A162L8I3_9CLOT</name>
<dbReference type="RefSeq" id="WP_063602064.1">
    <property type="nucleotide sequence ID" value="NZ_LITQ01000031.1"/>
</dbReference>
<dbReference type="AlphaFoldDB" id="A0A162L8I3"/>
<evidence type="ECO:0000313" key="4">
    <source>
        <dbReference type="Proteomes" id="UP000077384"/>
    </source>
</evidence>
<dbReference type="Proteomes" id="UP000093694">
    <property type="component" value="Unassembled WGS sequence"/>
</dbReference>
<comment type="caution">
    <text evidence="2">The sequence shown here is derived from an EMBL/GenBank/DDBJ whole genome shotgun (WGS) entry which is preliminary data.</text>
</comment>
<evidence type="ECO:0000313" key="3">
    <source>
        <dbReference type="EMBL" id="OBR97429.1"/>
    </source>
</evidence>
<gene>
    <name evidence="3" type="ORF">CLCOS_03680</name>
    <name evidence="2" type="ORF">WX73_02100</name>
</gene>
<evidence type="ECO:0000313" key="2">
    <source>
        <dbReference type="EMBL" id="OAA90136.1"/>
    </source>
</evidence>
<dbReference type="EMBL" id="LROR01000024">
    <property type="protein sequence ID" value="OBR97429.1"/>
    <property type="molecule type" value="Genomic_DNA"/>
</dbReference>
<dbReference type="Proteomes" id="UP000077384">
    <property type="component" value="Unassembled WGS sequence"/>
</dbReference>
<dbReference type="InterPro" id="IPR008964">
    <property type="entry name" value="Invasin/intimin_cell_adhesion"/>
</dbReference>
<feature type="domain" description="BIG2" evidence="1">
    <location>
        <begin position="289"/>
        <end position="364"/>
    </location>
</feature>
<organism evidence="2 4">
    <name type="scientific">Clostridium coskatii</name>
    <dbReference type="NCBI Taxonomy" id="1705578"/>
    <lineage>
        <taxon>Bacteria</taxon>
        <taxon>Bacillati</taxon>
        <taxon>Bacillota</taxon>
        <taxon>Clostridia</taxon>
        <taxon>Eubacteriales</taxon>
        <taxon>Clostridiaceae</taxon>
        <taxon>Clostridium</taxon>
    </lineage>
</organism>
<evidence type="ECO:0000313" key="5">
    <source>
        <dbReference type="Proteomes" id="UP000093694"/>
    </source>
</evidence>
<dbReference type="SUPFAM" id="SSF49373">
    <property type="entry name" value="Invasin/intimin cell-adhesion fragments"/>
    <property type="match status" value="2"/>
</dbReference>
<dbReference type="EMBL" id="LITQ01000031">
    <property type="protein sequence ID" value="OAA90136.1"/>
    <property type="molecule type" value="Genomic_DNA"/>
</dbReference>
<dbReference type="SMART" id="SM00635">
    <property type="entry name" value="BID_2"/>
    <property type="match status" value="2"/>
</dbReference>
<keyword evidence="5" id="KW-1185">Reference proteome</keyword>